<sequence>MAEQNVTLQPGESKVVSFEATPQEARTYQVSVNGLTGSFIAVAPAPAKFVYATGLTRRREIIKSRTYLILEVDVRNIGSIGGEISLEFYCQYASFYRPSDWSAWEICRGGLSQYEVLRAYINPGEIVTFRKLVDFYAYFERADHTIMREKVVSEIGEIVTGIWMVKE</sequence>
<dbReference type="EMBL" id="BARW01000409">
    <property type="protein sequence ID" value="GAI64098.1"/>
    <property type="molecule type" value="Genomic_DNA"/>
</dbReference>
<reference evidence="1" key="1">
    <citation type="journal article" date="2014" name="Front. Microbiol.">
        <title>High frequency of phylogenetically diverse reductive dehalogenase-homologous genes in deep subseafloor sedimentary metagenomes.</title>
        <authorList>
            <person name="Kawai M."/>
            <person name="Futagami T."/>
            <person name="Toyoda A."/>
            <person name="Takaki Y."/>
            <person name="Nishi S."/>
            <person name="Hori S."/>
            <person name="Arai W."/>
            <person name="Tsubouchi T."/>
            <person name="Morono Y."/>
            <person name="Uchiyama I."/>
            <person name="Ito T."/>
            <person name="Fujiyama A."/>
            <person name="Inagaki F."/>
            <person name="Takami H."/>
        </authorList>
    </citation>
    <scope>NUCLEOTIDE SEQUENCE</scope>
    <source>
        <strain evidence="1">Expedition CK06-06</strain>
    </source>
</reference>
<protein>
    <submittedName>
        <fullName evidence="1">Uncharacterized protein</fullName>
    </submittedName>
</protein>
<dbReference type="AlphaFoldDB" id="X1Q7A6"/>
<accession>X1Q7A6</accession>
<organism evidence="1">
    <name type="scientific">marine sediment metagenome</name>
    <dbReference type="NCBI Taxonomy" id="412755"/>
    <lineage>
        <taxon>unclassified sequences</taxon>
        <taxon>metagenomes</taxon>
        <taxon>ecological metagenomes</taxon>
    </lineage>
</organism>
<comment type="caution">
    <text evidence="1">The sequence shown here is derived from an EMBL/GenBank/DDBJ whole genome shotgun (WGS) entry which is preliminary data.</text>
</comment>
<gene>
    <name evidence="1" type="ORF">S12H4_01879</name>
</gene>
<name>X1Q7A6_9ZZZZ</name>
<evidence type="ECO:0000313" key="1">
    <source>
        <dbReference type="EMBL" id="GAI64098.1"/>
    </source>
</evidence>
<proteinExistence type="predicted"/>